<keyword evidence="2" id="KW-1185">Reference proteome</keyword>
<evidence type="ECO:0008006" key="3">
    <source>
        <dbReference type="Google" id="ProtNLM"/>
    </source>
</evidence>
<gene>
    <name evidence="1" type="ORF">GCM10008908_35490</name>
</gene>
<evidence type="ECO:0000313" key="1">
    <source>
        <dbReference type="EMBL" id="GAA0778479.1"/>
    </source>
</evidence>
<dbReference type="InterPro" id="IPR018579">
    <property type="entry name" value="Restrct_endonuc_II_LlaJI"/>
</dbReference>
<dbReference type="EMBL" id="BAAACI010000008">
    <property type="protein sequence ID" value="GAA0778479.1"/>
    <property type="molecule type" value="Genomic_DNA"/>
</dbReference>
<accession>A0ABP3WA22</accession>
<proteinExistence type="predicted"/>
<evidence type="ECO:0000313" key="2">
    <source>
        <dbReference type="Proteomes" id="UP001501047"/>
    </source>
</evidence>
<dbReference type="Proteomes" id="UP001501047">
    <property type="component" value="Unassembled WGS sequence"/>
</dbReference>
<protein>
    <recommendedName>
        <fullName evidence="3">LlaJI family restriction endonuclease</fullName>
    </recommendedName>
</protein>
<organism evidence="1 2">
    <name type="scientific">Clostridium subterminale</name>
    <dbReference type="NCBI Taxonomy" id="1550"/>
    <lineage>
        <taxon>Bacteria</taxon>
        <taxon>Bacillati</taxon>
        <taxon>Bacillota</taxon>
        <taxon>Clostridia</taxon>
        <taxon>Eubacteriales</taxon>
        <taxon>Clostridiaceae</taxon>
        <taxon>Clostridium</taxon>
    </lineage>
</organism>
<sequence length="468" mass="54828">MELKVYYTSEGDKLSLHIGLEDLLLKDNVYDCFVDLQKIKMVGSYMFSNSVLWYSFPKYYQLELVDGKISKSDQDNMKVIMKVIEKLRYSGKNLFEGDHIFTPDSRNEQKRKVNIIELSTYIVKDYMSNDIYTRGKKEFTREGFGKTAWARTINKNIPIISENNIVYSKLWKRKSLYDDKNEISIIHAYIVNKAIEIYEQYNGYIGLKKPGDIVEIQEENLSEYSKILNQELLHVFGDREISLIKAMIAWCEATYNYKIAGCTNCFQNVWEWVNDEVFGNQFKKESQYPIYELKDEHGKMISYTGRGTAKPDTIFFTRVNEQNQNYLYVYDSKYYLPNPSKQDIYGYPSNSDIVKQVAYLKGISESLTRISGPVIAKNIFLLPEIPDKILSLFGRKKEDNVLYSELGYVMQANFDSMAEYLMNNIGIEIDSKKNGNETDEKEKVYLYMVYCSKLYDMYLKSKKYVPEN</sequence>
<dbReference type="RefSeq" id="WP_343827863.1">
    <property type="nucleotide sequence ID" value="NZ_BAAACI010000008.1"/>
</dbReference>
<dbReference type="Pfam" id="PF09563">
    <property type="entry name" value="RE_LlaJI"/>
    <property type="match status" value="1"/>
</dbReference>
<comment type="caution">
    <text evidence="1">The sequence shown here is derived from an EMBL/GenBank/DDBJ whole genome shotgun (WGS) entry which is preliminary data.</text>
</comment>
<name>A0ABP3WA22_CLOSU</name>
<reference evidence="2" key="1">
    <citation type="journal article" date="2019" name="Int. J. Syst. Evol. Microbiol.">
        <title>The Global Catalogue of Microorganisms (GCM) 10K type strain sequencing project: providing services to taxonomists for standard genome sequencing and annotation.</title>
        <authorList>
            <consortium name="The Broad Institute Genomics Platform"/>
            <consortium name="The Broad Institute Genome Sequencing Center for Infectious Disease"/>
            <person name="Wu L."/>
            <person name="Ma J."/>
        </authorList>
    </citation>
    <scope>NUCLEOTIDE SEQUENCE [LARGE SCALE GENOMIC DNA]</scope>
    <source>
        <strain evidence="2">JCM 1417</strain>
    </source>
</reference>